<name>A0A4Z2IGW6_9TELE</name>
<proteinExistence type="predicted"/>
<evidence type="ECO:0000313" key="2">
    <source>
        <dbReference type="EMBL" id="TNN76403.1"/>
    </source>
</evidence>
<reference evidence="2 3" key="1">
    <citation type="submission" date="2019-03" db="EMBL/GenBank/DDBJ databases">
        <title>First draft genome of Liparis tanakae, snailfish: a comprehensive survey of snailfish specific genes.</title>
        <authorList>
            <person name="Kim W."/>
            <person name="Song I."/>
            <person name="Jeong J.-H."/>
            <person name="Kim D."/>
            <person name="Kim S."/>
            <person name="Ryu S."/>
            <person name="Song J.Y."/>
            <person name="Lee S.K."/>
        </authorList>
    </citation>
    <scope>NUCLEOTIDE SEQUENCE [LARGE SCALE GENOMIC DNA]</scope>
    <source>
        <tissue evidence="2">Muscle</tissue>
    </source>
</reference>
<dbReference type="AlphaFoldDB" id="A0A4Z2IGW6"/>
<feature type="region of interest" description="Disordered" evidence="1">
    <location>
        <begin position="1"/>
        <end position="39"/>
    </location>
</feature>
<comment type="caution">
    <text evidence="2">The sequence shown here is derived from an EMBL/GenBank/DDBJ whole genome shotgun (WGS) entry which is preliminary data.</text>
</comment>
<sequence length="76" mass="7778">MFLVGLNNTTSVRGDRAAPGNPSGTPASEEAGGPRRLGVDGTVTLQPLDLDLTASLRTHTAVAGCGCGCVRSRLQR</sequence>
<evidence type="ECO:0000313" key="3">
    <source>
        <dbReference type="Proteomes" id="UP000314294"/>
    </source>
</evidence>
<gene>
    <name evidence="2" type="ORF">EYF80_013268</name>
</gene>
<organism evidence="2 3">
    <name type="scientific">Liparis tanakae</name>
    <name type="common">Tanaka's snailfish</name>
    <dbReference type="NCBI Taxonomy" id="230148"/>
    <lineage>
        <taxon>Eukaryota</taxon>
        <taxon>Metazoa</taxon>
        <taxon>Chordata</taxon>
        <taxon>Craniata</taxon>
        <taxon>Vertebrata</taxon>
        <taxon>Euteleostomi</taxon>
        <taxon>Actinopterygii</taxon>
        <taxon>Neopterygii</taxon>
        <taxon>Teleostei</taxon>
        <taxon>Neoteleostei</taxon>
        <taxon>Acanthomorphata</taxon>
        <taxon>Eupercaria</taxon>
        <taxon>Perciformes</taxon>
        <taxon>Cottioidei</taxon>
        <taxon>Cottales</taxon>
        <taxon>Liparidae</taxon>
        <taxon>Liparis</taxon>
    </lineage>
</organism>
<feature type="compositionally biased region" description="Polar residues" evidence="1">
    <location>
        <begin position="1"/>
        <end position="12"/>
    </location>
</feature>
<dbReference type="Proteomes" id="UP000314294">
    <property type="component" value="Unassembled WGS sequence"/>
</dbReference>
<protein>
    <submittedName>
        <fullName evidence="2">Uncharacterized protein</fullName>
    </submittedName>
</protein>
<accession>A0A4Z2IGW6</accession>
<evidence type="ECO:0000256" key="1">
    <source>
        <dbReference type="SAM" id="MobiDB-lite"/>
    </source>
</evidence>
<dbReference type="EMBL" id="SRLO01000093">
    <property type="protein sequence ID" value="TNN76403.1"/>
    <property type="molecule type" value="Genomic_DNA"/>
</dbReference>
<keyword evidence="3" id="KW-1185">Reference proteome</keyword>